<reference evidence="2 3" key="1">
    <citation type="journal article" date="2012" name="PLoS Pathog.">
        <title>Diverse lifestyles and strategies of plant pathogenesis encoded in the genomes of eighteen Dothideomycetes fungi.</title>
        <authorList>
            <person name="Ohm R.A."/>
            <person name="Feau N."/>
            <person name="Henrissat B."/>
            <person name="Schoch C.L."/>
            <person name="Horwitz B.A."/>
            <person name="Barry K.W."/>
            <person name="Condon B.J."/>
            <person name="Copeland A.C."/>
            <person name="Dhillon B."/>
            <person name="Glaser F."/>
            <person name="Hesse C.N."/>
            <person name="Kosti I."/>
            <person name="LaButti K."/>
            <person name="Lindquist E.A."/>
            <person name="Lucas S."/>
            <person name="Salamov A.A."/>
            <person name="Bradshaw R.E."/>
            <person name="Ciuffetti L."/>
            <person name="Hamelin R.C."/>
            <person name="Kema G.H.J."/>
            <person name="Lawrence C."/>
            <person name="Scott J.A."/>
            <person name="Spatafora J.W."/>
            <person name="Turgeon B.G."/>
            <person name="de Wit P.J.G.M."/>
            <person name="Zhong S."/>
            <person name="Goodwin S.B."/>
            <person name="Grigoriev I.V."/>
        </authorList>
    </citation>
    <scope>NUCLEOTIDE SEQUENCE [LARGE SCALE GENOMIC DNA]</scope>
    <source>
        <strain evidence="2 3">SO2202</strain>
    </source>
</reference>
<dbReference type="HOGENOM" id="CLU_2741662_0_0_1"/>
<sequence length="71" mass="8452">MKRERGREQEEPCTSKGSRTQEAHPYRNNQPFFSFQVNLLDDDNDQLDHMQSFRILYARDPIHPSSSHFSK</sequence>
<name>N1QNZ5_SPHMS</name>
<gene>
    <name evidence="2" type="ORF">SEPMUDRAFT_146795</name>
</gene>
<evidence type="ECO:0000313" key="3">
    <source>
        <dbReference type="Proteomes" id="UP000016931"/>
    </source>
</evidence>
<feature type="compositionally biased region" description="Basic and acidic residues" evidence="1">
    <location>
        <begin position="1"/>
        <end position="10"/>
    </location>
</feature>
<evidence type="ECO:0000256" key="1">
    <source>
        <dbReference type="SAM" id="MobiDB-lite"/>
    </source>
</evidence>
<accession>N1QNZ5</accession>
<protein>
    <submittedName>
        <fullName evidence="2">Uncharacterized protein</fullName>
    </submittedName>
</protein>
<dbReference type="GeneID" id="27901007"/>
<proteinExistence type="predicted"/>
<keyword evidence="3" id="KW-1185">Reference proteome</keyword>
<dbReference type="AlphaFoldDB" id="N1QNZ5"/>
<dbReference type="Proteomes" id="UP000016931">
    <property type="component" value="Unassembled WGS sequence"/>
</dbReference>
<organism evidence="2 3">
    <name type="scientific">Sphaerulina musiva (strain SO2202)</name>
    <name type="common">Poplar stem canker fungus</name>
    <name type="synonym">Septoria musiva</name>
    <dbReference type="NCBI Taxonomy" id="692275"/>
    <lineage>
        <taxon>Eukaryota</taxon>
        <taxon>Fungi</taxon>
        <taxon>Dikarya</taxon>
        <taxon>Ascomycota</taxon>
        <taxon>Pezizomycotina</taxon>
        <taxon>Dothideomycetes</taxon>
        <taxon>Dothideomycetidae</taxon>
        <taxon>Mycosphaerellales</taxon>
        <taxon>Mycosphaerellaceae</taxon>
        <taxon>Sphaerulina</taxon>
    </lineage>
</organism>
<feature type="region of interest" description="Disordered" evidence="1">
    <location>
        <begin position="1"/>
        <end position="29"/>
    </location>
</feature>
<dbReference type="RefSeq" id="XP_016766000.1">
    <property type="nucleotide sequence ID" value="XM_016903870.1"/>
</dbReference>
<dbReference type="EMBL" id="KB456260">
    <property type="protein sequence ID" value="EMF17879.1"/>
    <property type="molecule type" value="Genomic_DNA"/>
</dbReference>
<evidence type="ECO:0000313" key="2">
    <source>
        <dbReference type="EMBL" id="EMF17879.1"/>
    </source>
</evidence>